<feature type="transmembrane region" description="Helical" evidence="6">
    <location>
        <begin position="502"/>
        <end position="524"/>
    </location>
</feature>
<evidence type="ECO:0000256" key="3">
    <source>
        <dbReference type="ARBA" id="ARBA00022989"/>
    </source>
</evidence>
<comment type="subcellular location">
    <subcellularLocation>
        <location evidence="1">Membrane</location>
        <topology evidence="1">Multi-pass membrane protein</topology>
    </subcellularLocation>
</comment>
<dbReference type="EMBL" id="CDMZ01000979">
    <property type="protein sequence ID" value="CEM25014.1"/>
    <property type="molecule type" value="Genomic_DNA"/>
</dbReference>
<feature type="transmembrane region" description="Helical" evidence="6">
    <location>
        <begin position="329"/>
        <end position="349"/>
    </location>
</feature>
<dbReference type="GO" id="GO:0016020">
    <property type="term" value="C:membrane"/>
    <property type="evidence" value="ECO:0007669"/>
    <property type="project" value="UniProtKB-SubCell"/>
</dbReference>
<dbReference type="InterPro" id="IPR013057">
    <property type="entry name" value="AA_transpt_TM"/>
</dbReference>
<feature type="transmembrane region" description="Helical" evidence="6">
    <location>
        <begin position="203"/>
        <end position="222"/>
    </location>
</feature>
<organism evidence="8">
    <name type="scientific">Chromera velia CCMP2878</name>
    <dbReference type="NCBI Taxonomy" id="1169474"/>
    <lineage>
        <taxon>Eukaryota</taxon>
        <taxon>Sar</taxon>
        <taxon>Alveolata</taxon>
        <taxon>Colpodellida</taxon>
        <taxon>Chromeraceae</taxon>
        <taxon>Chromera</taxon>
    </lineage>
</organism>
<feature type="transmembrane region" description="Helical" evidence="6">
    <location>
        <begin position="476"/>
        <end position="496"/>
    </location>
</feature>
<feature type="transmembrane region" description="Helical" evidence="6">
    <location>
        <begin position="87"/>
        <end position="111"/>
    </location>
</feature>
<name>A0A0G4G870_9ALVE</name>
<dbReference type="VEuPathDB" id="CryptoDB:Cvel_20733"/>
<feature type="transmembrane region" description="Helical" evidence="6">
    <location>
        <begin position="369"/>
        <end position="388"/>
    </location>
</feature>
<feature type="region of interest" description="Disordered" evidence="5">
    <location>
        <begin position="417"/>
        <end position="457"/>
    </location>
</feature>
<keyword evidence="3 6" id="KW-1133">Transmembrane helix</keyword>
<feature type="transmembrane region" description="Helical" evidence="6">
    <location>
        <begin position="242"/>
        <end position="264"/>
    </location>
</feature>
<feature type="region of interest" description="Disordered" evidence="5">
    <location>
        <begin position="591"/>
        <end position="659"/>
    </location>
</feature>
<feature type="region of interest" description="Disordered" evidence="5">
    <location>
        <begin position="676"/>
        <end position="765"/>
    </location>
</feature>
<evidence type="ECO:0000256" key="1">
    <source>
        <dbReference type="ARBA" id="ARBA00004141"/>
    </source>
</evidence>
<feature type="transmembrane region" description="Helical" evidence="6">
    <location>
        <begin position="58"/>
        <end position="81"/>
    </location>
</feature>
<feature type="compositionally biased region" description="Basic and acidic residues" evidence="5">
    <location>
        <begin position="634"/>
        <end position="652"/>
    </location>
</feature>
<feature type="compositionally biased region" description="Polar residues" evidence="5">
    <location>
        <begin position="730"/>
        <end position="742"/>
    </location>
</feature>
<evidence type="ECO:0000313" key="8">
    <source>
        <dbReference type="EMBL" id="CEM25014.1"/>
    </source>
</evidence>
<keyword evidence="2 6" id="KW-0812">Transmembrane</keyword>
<feature type="transmembrane region" description="Helical" evidence="6">
    <location>
        <begin position="815"/>
        <end position="835"/>
    </location>
</feature>
<accession>A0A0G4G870</accession>
<feature type="compositionally biased region" description="Basic and acidic residues" evidence="5">
    <location>
        <begin position="293"/>
        <end position="312"/>
    </location>
</feature>
<evidence type="ECO:0000256" key="2">
    <source>
        <dbReference type="ARBA" id="ARBA00022692"/>
    </source>
</evidence>
<feature type="compositionally biased region" description="Low complexity" evidence="5">
    <location>
        <begin position="595"/>
        <end position="620"/>
    </location>
</feature>
<protein>
    <recommendedName>
        <fullName evidence="7">Amino acid transporter transmembrane domain-containing protein</fullName>
    </recommendedName>
</protein>
<reference evidence="8" key="1">
    <citation type="submission" date="2014-11" db="EMBL/GenBank/DDBJ databases">
        <authorList>
            <person name="Otto D Thomas"/>
            <person name="Naeem Raeece"/>
        </authorList>
    </citation>
    <scope>NUCLEOTIDE SEQUENCE</scope>
</reference>
<dbReference type="PANTHER" id="PTHR22950:SF652">
    <property type="entry name" value="TRANSMEMBRANE AMINO ACID TRANSPORTER FAMILY PROTEIN"/>
    <property type="match status" value="1"/>
</dbReference>
<evidence type="ECO:0000256" key="6">
    <source>
        <dbReference type="SAM" id="Phobius"/>
    </source>
</evidence>
<evidence type="ECO:0000256" key="4">
    <source>
        <dbReference type="ARBA" id="ARBA00023136"/>
    </source>
</evidence>
<feature type="domain" description="Amino acid transporter transmembrane" evidence="7">
    <location>
        <begin position="55"/>
        <end position="270"/>
    </location>
</feature>
<keyword evidence="4 6" id="KW-0472">Membrane</keyword>
<evidence type="ECO:0000256" key="5">
    <source>
        <dbReference type="SAM" id="MobiDB-lite"/>
    </source>
</evidence>
<dbReference type="AlphaFoldDB" id="A0A0G4G870"/>
<dbReference type="GO" id="GO:0015179">
    <property type="term" value="F:L-amino acid transmembrane transporter activity"/>
    <property type="evidence" value="ECO:0007669"/>
    <property type="project" value="TreeGrafter"/>
</dbReference>
<feature type="compositionally biased region" description="Basic and acidic residues" evidence="5">
    <location>
        <begin position="417"/>
        <end position="428"/>
    </location>
</feature>
<feature type="region of interest" description="Disordered" evidence="5">
    <location>
        <begin position="279"/>
        <end position="312"/>
    </location>
</feature>
<dbReference type="Pfam" id="PF01490">
    <property type="entry name" value="Aa_trans"/>
    <property type="match status" value="2"/>
</dbReference>
<feature type="transmembrane region" description="Helical" evidence="6">
    <location>
        <begin position="174"/>
        <end position="191"/>
    </location>
</feature>
<feature type="domain" description="Amino acid transporter transmembrane" evidence="7">
    <location>
        <begin position="328"/>
        <end position="528"/>
    </location>
</feature>
<feature type="region of interest" description="Disordered" evidence="5">
    <location>
        <begin position="779"/>
        <end position="799"/>
    </location>
</feature>
<gene>
    <name evidence="8" type="ORF">Cvel_20733</name>
</gene>
<feature type="compositionally biased region" description="Low complexity" evidence="5">
    <location>
        <begin position="779"/>
        <end position="790"/>
    </location>
</feature>
<feature type="region of interest" description="Disordered" evidence="5">
    <location>
        <begin position="1"/>
        <end position="53"/>
    </location>
</feature>
<feature type="transmembrane region" description="Helical" evidence="6">
    <location>
        <begin position="132"/>
        <end position="154"/>
    </location>
</feature>
<evidence type="ECO:0000259" key="7">
    <source>
        <dbReference type="Pfam" id="PF01490"/>
    </source>
</evidence>
<proteinExistence type="predicted"/>
<sequence length="840" mass="87355">MHEQPVVVAGGGGGKTSGSHPSVALEAGRVGGGAPSPSRVAGSPTLTSPPPPSKGATCWATVINIVNNIVGAGMLSLPFALAEASAALGVLFILLMGAGGCVSFCIIALCCKKCGAGTYRQCWGKSVGWQSVWVCDLSIFSVSLFACSGFLILIKDFLTKALTSFFPAAPALSNPVLLTAVTALVLVPLTLPERLDALKGVSALGVLALGYAFAFVLWDWTVSLLRDQEGLGGRLKSLWEEGAVLAFHPGVFNSAALAVTAFACHYNAPKYFAEIEGGGEGARSAGEGEGEEEKSGSGHTETERERERLGLRDQEEGGRLRRLSISASAAFTIAATIFLSFAICGLLRFGASVQGNLLKSYESEGASTALLSCWLAMAFATLFTYPLVANSARDAGAALLCSVLSLLPCFRSEGGQRERGRQAEERSLEAGMSIAPEDEGNGRGEEGGGHSGGGTEGSYESILRTGIVRLSFVQRLVATVCLLLTTAVIALGFGTVELVNEFGGAIFMVWVAFLFPALMLRALLVMEIEKLETGEVEEGQQGMDVDIGLKEGLGEESKERGGGEEKMVDLSVSPSGRDILLLSPTVKSDFTGTRSAWASPSGTAASPPASSLPTPPTVVGEGDEEGVGDGQSAYKKEKETPKEREVEKERHVTNTHGSVTSLDLSLTPIATVAPAPAHMPSPPHTATMKQSQTPSKRNRGSKVQLNIGGGEMHPHGGTAGETGREKDGYNSFTASLLSSPFLSGSAHRDTVPGSGSRSGGPDAEAPSVALRAPLLLESGGQTTSQRQGGSPPQTALSLGQEKEEIVKGLRMQARLCGVCAAVSVLLNGLCLYSIFSNFAK</sequence>
<dbReference type="PANTHER" id="PTHR22950">
    <property type="entry name" value="AMINO ACID TRANSPORTER"/>
    <property type="match status" value="1"/>
</dbReference>